<gene>
    <name evidence="2" type="ORF">MVEN_01437600</name>
</gene>
<dbReference type="OrthoDB" id="2683861at2759"/>
<protein>
    <submittedName>
        <fullName evidence="2">Uncharacterized protein</fullName>
    </submittedName>
</protein>
<keyword evidence="3" id="KW-1185">Reference proteome</keyword>
<dbReference type="Proteomes" id="UP000620124">
    <property type="component" value="Unassembled WGS sequence"/>
</dbReference>
<comment type="caution">
    <text evidence="2">The sequence shown here is derived from an EMBL/GenBank/DDBJ whole genome shotgun (WGS) entry which is preliminary data.</text>
</comment>
<dbReference type="EMBL" id="JACAZI010000011">
    <property type="protein sequence ID" value="KAF7349153.1"/>
    <property type="molecule type" value="Genomic_DNA"/>
</dbReference>
<name>A0A8H7CVR7_9AGAR</name>
<sequence>MMMLIPLGRKGEEGTWVDNWWAWWVSMQPSDCVYSEGKLTRPEDVDWAVLAQMHGKNGLLQVMATLLCWGNFVADAEVYQRADWTVSLNDVTWTLRELVKCGLIDDGKSGIKQKRTLQAEDEGSTKKPRRSTHQGAAEDARQTRSKTAGDPKVSLEGVRFEGEGGGVKVGQEEEQGAAYIPVL</sequence>
<dbReference type="AlphaFoldDB" id="A0A8H7CVR7"/>
<reference evidence="2" key="1">
    <citation type="submission" date="2020-05" db="EMBL/GenBank/DDBJ databases">
        <title>Mycena genomes resolve the evolution of fungal bioluminescence.</title>
        <authorList>
            <person name="Tsai I.J."/>
        </authorList>
    </citation>
    <scope>NUCLEOTIDE SEQUENCE</scope>
    <source>
        <strain evidence="2">CCC161011</strain>
    </source>
</reference>
<evidence type="ECO:0000313" key="3">
    <source>
        <dbReference type="Proteomes" id="UP000620124"/>
    </source>
</evidence>
<evidence type="ECO:0000313" key="2">
    <source>
        <dbReference type="EMBL" id="KAF7349153.1"/>
    </source>
</evidence>
<evidence type="ECO:0000256" key="1">
    <source>
        <dbReference type="SAM" id="MobiDB-lite"/>
    </source>
</evidence>
<proteinExistence type="predicted"/>
<organism evidence="2 3">
    <name type="scientific">Mycena venus</name>
    <dbReference type="NCBI Taxonomy" id="2733690"/>
    <lineage>
        <taxon>Eukaryota</taxon>
        <taxon>Fungi</taxon>
        <taxon>Dikarya</taxon>
        <taxon>Basidiomycota</taxon>
        <taxon>Agaricomycotina</taxon>
        <taxon>Agaricomycetes</taxon>
        <taxon>Agaricomycetidae</taxon>
        <taxon>Agaricales</taxon>
        <taxon>Marasmiineae</taxon>
        <taxon>Mycenaceae</taxon>
        <taxon>Mycena</taxon>
    </lineage>
</organism>
<feature type="region of interest" description="Disordered" evidence="1">
    <location>
        <begin position="115"/>
        <end position="183"/>
    </location>
</feature>
<accession>A0A8H7CVR7</accession>